<evidence type="ECO:0000313" key="1">
    <source>
        <dbReference type="EMBL" id="KAF6016727.1"/>
    </source>
</evidence>
<protein>
    <submittedName>
        <fullName evidence="1">Uncharacterized protein</fullName>
    </submittedName>
</protein>
<evidence type="ECO:0000313" key="3">
    <source>
        <dbReference type="Proteomes" id="UP000593567"/>
    </source>
</evidence>
<reference evidence="1 3" key="2">
    <citation type="submission" date="2020-06" db="EMBL/GenBank/DDBJ databases">
        <title>Draft genome of Bugula neritina, a colonial animal packing powerful symbionts and potential medicines.</title>
        <authorList>
            <person name="Rayko M."/>
        </authorList>
    </citation>
    <scope>NUCLEOTIDE SEQUENCE [LARGE SCALE GENOMIC DNA]</scope>
    <source>
        <strain evidence="1">Kwan_BN1</strain>
    </source>
</reference>
<dbReference type="EMBL" id="VXIV02000645">
    <property type="protein sequence ID" value="KAF6036947.1"/>
    <property type="molecule type" value="Genomic_DNA"/>
</dbReference>
<comment type="caution">
    <text evidence="1">The sequence shown here is derived from an EMBL/GenBank/DDBJ whole genome shotgun (WGS) entry which is preliminary data.</text>
</comment>
<gene>
    <name evidence="2" type="ORF">EB796_004747</name>
    <name evidence="1" type="ORF">EB796_024962</name>
</gene>
<sequence>MDRSVTMVPVKRVVSLSTPGTSVRIKMSAPSACEKTCSLSSECTQHQTRSSGTCKSTISSGCSGTLTVKYLLSSVTPCLRSVRSRLSWDLNVLGSNCGAAFSHFVSLNMSKVMQDSFVSINRLY</sequence>
<proteinExistence type="predicted"/>
<reference evidence="1 3" key="1">
    <citation type="submission" date="2019-09" db="EMBL/GenBank/DDBJ databases">
        <authorList>
            <person name="Raiko M."/>
            <person name="Komissarov A."/>
            <person name="Rhodes A."/>
            <person name="Kliver S."/>
            <person name="Lim-Fong G."/>
            <person name="Kwan J."/>
            <person name="O'Brien S.J."/>
            <person name="Lopez J.V."/>
        </authorList>
    </citation>
    <scope>NUCLEOTIDE SEQUENCE [LARGE SCALE GENOMIC DNA]</scope>
    <source>
        <strain evidence="1">Kwan_BN1</strain>
    </source>
</reference>
<dbReference type="Proteomes" id="UP000593567">
    <property type="component" value="Unassembled WGS sequence"/>
</dbReference>
<dbReference type="AlphaFoldDB" id="A0A7J7IT27"/>
<name>A0A7J7IT27_BUGNE</name>
<keyword evidence="3" id="KW-1185">Reference proteome</keyword>
<evidence type="ECO:0000313" key="2">
    <source>
        <dbReference type="EMBL" id="KAF6036947.1"/>
    </source>
</evidence>
<organism evidence="1 3">
    <name type="scientific">Bugula neritina</name>
    <name type="common">Brown bryozoan</name>
    <name type="synonym">Sertularia neritina</name>
    <dbReference type="NCBI Taxonomy" id="10212"/>
    <lineage>
        <taxon>Eukaryota</taxon>
        <taxon>Metazoa</taxon>
        <taxon>Spiralia</taxon>
        <taxon>Lophotrochozoa</taxon>
        <taxon>Bryozoa</taxon>
        <taxon>Gymnolaemata</taxon>
        <taxon>Cheilostomatida</taxon>
        <taxon>Flustrina</taxon>
        <taxon>Buguloidea</taxon>
        <taxon>Bugulidae</taxon>
        <taxon>Bugula</taxon>
    </lineage>
</organism>
<accession>A0A7J7IT27</accession>
<dbReference type="EMBL" id="VXIV02003479">
    <property type="protein sequence ID" value="KAF6016727.1"/>
    <property type="molecule type" value="Genomic_DNA"/>
</dbReference>